<feature type="transmembrane region" description="Helical" evidence="1">
    <location>
        <begin position="6"/>
        <end position="28"/>
    </location>
</feature>
<dbReference type="NCBIfam" id="NF033493">
    <property type="entry name" value="MetS_like_NSS"/>
    <property type="match status" value="1"/>
</dbReference>
<dbReference type="Pfam" id="PF16951">
    <property type="entry name" value="MaAIMP_sms"/>
    <property type="match status" value="1"/>
</dbReference>
<name>A0A919Q4I5_9MICO</name>
<proteinExistence type="predicted"/>
<dbReference type="Proteomes" id="UP000652354">
    <property type="component" value="Unassembled WGS sequence"/>
</dbReference>
<gene>
    <name evidence="2" type="ORF">Dac01nite_11050</name>
</gene>
<evidence type="ECO:0008006" key="4">
    <source>
        <dbReference type="Google" id="ProtNLM"/>
    </source>
</evidence>
<dbReference type="AlphaFoldDB" id="A0A919Q4I5"/>
<keyword evidence="1" id="KW-1133">Transmembrane helix</keyword>
<evidence type="ECO:0000313" key="2">
    <source>
        <dbReference type="EMBL" id="GIG54353.1"/>
    </source>
</evidence>
<dbReference type="RefSeq" id="WP_203654076.1">
    <property type="nucleotide sequence ID" value="NZ_BONR01000002.1"/>
</dbReference>
<evidence type="ECO:0000256" key="1">
    <source>
        <dbReference type="SAM" id="Phobius"/>
    </source>
</evidence>
<keyword evidence="1" id="KW-0472">Membrane</keyword>
<dbReference type="EMBL" id="BONR01000002">
    <property type="protein sequence ID" value="GIG54353.1"/>
    <property type="molecule type" value="Genomic_DNA"/>
</dbReference>
<comment type="caution">
    <text evidence="2">The sequence shown here is derived from an EMBL/GenBank/DDBJ whole genome shotgun (WGS) entry which is preliminary data.</text>
</comment>
<evidence type="ECO:0000313" key="3">
    <source>
        <dbReference type="Proteomes" id="UP000652354"/>
    </source>
</evidence>
<organism evidence="2 3">
    <name type="scientific">Demequina activiva</name>
    <dbReference type="NCBI Taxonomy" id="1582364"/>
    <lineage>
        <taxon>Bacteria</taxon>
        <taxon>Bacillati</taxon>
        <taxon>Actinomycetota</taxon>
        <taxon>Actinomycetes</taxon>
        <taxon>Micrococcales</taxon>
        <taxon>Demequinaceae</taxon>
        <taxon>Demequina</taxon>
    </lineage>
</organism>
<reference evidence="2" key="1">
    <citation type="submission" date="2021-01" db="EMBL/GenBank/DDBJ databases">
        <title>Whole genome shotgun sequence of Demequina activiva NBRC 110675.</title>
        <authorList>
            <person name="Komaki H."/>
            <person name="Tamura T."/>
        </authorList>
    </citation>
    <scope>NUCLEOTIDE SEQUENCE</scope>
    <source>
        <strain evidence="2">NBRC 110675</strain>
    </source>
</reference>
<dbReference type="InterPro" id="IPR031596">
    <property type="entry name" value="MaAIMP_sms"/>
</dbReference>
<sequence>MTADALVLMIATLVVVWGGLGASIAFLARRPDRTDLPEGGEDDPAAQS</sequence>
<accession>A0A919Q4I5</accession>
<keyword evidence="1" id="KW-0812">Transmembrane</keyword>
<protein>
    <recommendedName>
        <fullName evidence="4">Methionine and alanine importer, small subunit</fullName>
    </recommendedName>
</protein>
<keyword evidence="3" id="KW-1185">Reference proteome</keyword>